<dbReference type="EMBL" id="JAPJZI010000001">
    <property type="protein sequence ID" value="MDA5398293.1"/>
    <property type="molecule type" value="Genomic_DNA"/>
</dbReference>
<feature type="transmembrane region" description="Helical" evidence="1">
    <location>
        <begin position="59"/>
        <end position="79"/>
    </location>
</feature>
<comment type="caution">
    <text evidence="2">The sequence shown here is derived from an EMBL/GenBank/DDBJ whole genome shotgun (WGS) entry which is preliminary data.</text>
</comment>
<evidence type="ECO:0000313" key="2">
    <source>
        <dbReference type="EMBL" id="MDA5398293.1"/>
    </source>
</evidence>
<keyword evidence="1" id="KW-1133">Transmembrane helix</keyword>
<keyword evidence="3" id="KW-1185">Reference proteome</keyword>
<dbReference type="Proteomes" id="UP001151234">
    <property type="component" value="Unassembled WGS sequence"/>
</dbReference>
<accession>A0A9X3UFQ3</accession>
<sequence>MKWFLILWFVPIALITSWYGLSYHDMHFGIFMLTRQVHDMVFQLYGNILGIAPETIPPLLFKAIAVDSLIVLGIAAFRWRKQIAEWIRKQRAPSATEPLMETAYVELPVERDESLSKAP</sequence>
<evidence type="ECO:0000256" key="1">
    <source>
        <dbReference type="SAM" id="Phobius"/>
    </source>
</evidence>
<keyword evidence="1" id="KW-0812">Transmembrane</keyword>
<dbReference type="AlphaFoldDB" id="A0A9X3UFQ3"/>
<protein>
    <submittedName>
        <fullName evidence="2">DUF6105 family protein</fullName>
    </submittedName>
</protein>
<organism evidence="2 3">
    <name type="scientific">Hoeflea prorocentri</name>
    <dbReference type="NCBI Taxonomy" id="1922333"/>
    <lineage>
        <taxon>Bacteria</taxon>
        <taxon>Pseudomonadati</taxon>
        <taxon>Pseudomonadota</taxon>
        <taxon>Alphaproteobacteria</taxon>
        <taxon>Hyphomicrobiales</taxon>
        <taxon>Rhizobiaceae</taxon>
        <taxon>Hoeflea</taxon>
    </lineage>
</organism>
<proteinExistence type="predicted"/>
<keyword evidence="1" id="KW-0472">Membrane</keyword>
<name>A0A9X3UFQ3_9HYPH</name>
<dbReference type="Pfam" id="PF19600">
    <property type="entry name" value="DUF6105"/>
    <property type="match status" value="1"/>
</dbReference>
<dbReference type="RefSeq" id="WP_267989725.1">
    <property type="nucleotide sequence ID" value="NZ_JAPJZI010000001.1"/>
</dbReference>
<evidence type="ECO:0000313" key="3">
    <source>
        <dbReference type="Proteomes" id="UP001151234"/>
    </source>
</evidence>
<reference evidence="2" key="1">
    <citation type="submission" date="2022-11" db="EMBL/GenBank/DDBJ databases">
        <title>Draft genome sequence of Hoeflea poritis E7-10 and Hoeflea prorocentri PM5-8, separated from scleractinian coral Porites lutea and marine dinoflagellate.</title>
        <authorList>
            <person name="Zhang G."/>
            <person name="Wei Q."/>
            <person name="Cai L."/>
        </authorList>
    </citation>
    <scope>NUCLEOTIDE SEQUENCE</scope>
    <source>
        <strain evidence="2">PM5-8</strain>
    </source>
</reference>
<dbReference type="InterPro" id="IPR046087">
    <property type="entry name" value="DUF6105"/>
</dbReference>
<gene>
    <name evidence="2" type="ORF">OQ273_06870</name>
</gene>